<dbReference type="Pfam" id="PF01551">
    <property type="entry name" value="Peptidase_M23"/>
    <property type="match status" value="1"/>
</dbReference>
<dbReference type="Proteomes" id="UP000724149">
    <property type="component" value="Unassembled WGS sequence"/>
</dbReference>
<evidence type="ECO:0000313" key="3">
    <source>
        <dbReference type="Proteomes" id="UP000724149"/>
    </source>
</evidence>
<feature type="domain" description="M23ase beta-sheet core" evidence="1">
    <location>
        <begin position="294"/>
        <end position="393"/>
    </location>
</feature>
<reference evidence="2 3" key="1">
    <citation type="journal article" date="2021" name="Sci. Rep.">
        <title>The distribution of antibiotic resistance genes in chicken gut microbiota commensals.</title>
        <authorList>
            <person name="Juricova H."/>
            <person name="Matiasovicova J."/>
            <person name="Kubasova T."/>
            <person name="Cejkova D."/>
            <person name="Rychlik I."/>
        </authorList>
    </citation>
    <scope>NUCLEOTIDE SEQUENCE [LARGE SCALE GENOMIC DNA]</scope>
    <source>
        <strain evidence="2 3">An564</strain>
    </source>
</reference>
<dbReference type="Gene3D" id="2.70.70.10">
    <property type="entry name" value="Glucose Permease (Domain IIA)"/>
    <property type="match status" value="1"/>
</dbReference>
<sequence length="407" mass="45368">MISDEYLNDIWRAQEAAEADTAKIFAEAGGSVSGVTEPPSLYPHIRMQDSERDKLSSFLDSSDYDSLVFHKSTLFLRSVEEYEKAAQSNINLVLSLIDTQKKNWFSSIFESVADKITGGWYSEFTTWIDSKWNGFWQEFIQQDLYSITVGDTWVEEIEYHTPDGLPYYRRIAHVTIDYTYDLKGRGIAFYADKVGANQDQIDRAAEMANYLADLFGSTSDEYFGMWVDGGYYTDAIQGGTVGNNIANALVQLKDKVSGMEYDPGGTFVFPLQGYDHPPMSSHYGPRQFASDPWHTGIDFAAPTGTPILSAMDGVVLFTAQMPNGFGNYIVVYHGDSNGEPVATMYGHMSAFGSYRAGDRVSAGDVIGYVGSTGLSTGPHLHFQLHVGDVTQNPVEFFEYLSYLRPYD</sequence>
<dbReference type="InterPro" id="IPR016047">
    <property type="entry name" value="M23ase_b-sheet_dom"/>
</dbReference>
<dbReference type="PANTHER" id="PTHR21666:SF270">
    <property type="entry name" value="MUREIN HYDROLASE ACTIVATOR ENVC"/>
    <property type="match status" value="1"/>
</dbReference>
<evidence type="ECO:0000259" key="1">
    <source>
        <dbReference type="Pfam" id="PF01551"/>
    </source>
</evidence>
<proteinExistence type="predicted"/>
<organism evidence="2 3">
    <name type="scientific">Hydrogenoanaerobacterium saccharovorans</name>
    <dbReference type="NCBI Taxonomy" id="474960"/>
    <lineage>
        <taxon>Bacteria</taxon>
        <taxon>Bacillati</taxon>
        <taxon>Bacillota</taxon>
        <taxon>Clostridia</taxon>
        <taxon>Eubacteriales</taxon>
        <taxon>Oscillospiraceae</taxon>
        <taxon>Hydrogenoanaerobacterium</taxon>
    </lineage>
</organism>
<dbReference type="InterPro" id="IPR050570">
    <property type="entry name" value="Cell_wall_metabolism_enzyme"/>
</dbReference>
<comment type="caution">
    <text evidence="2">The sequence shown here is derived from an EMBL/GenBank/DDBJ whole genome shotgun (WGS) entry which is preliminary data.</text>
</comment>
<gene>
    <name evidence="2" type="ORF">H9X81_10515</name>
</gene>
<dbReference type="CDD" id="cd12797">
    <property type="entry name" value="M23_peptidase"/>
    <property type="match status" value="1"/>
</dbReference>
<protein>
    <submittedName>
        <fullName evidence="2">M23 family metallopeptidase</fullName>
    </submittedName>
</protein>
<accession>A0ABS2GR79</accession>
<keyword evidence="3" id="KW-1185">Reference proteome</keyword>
<dbReference type="SUPFAM" id="SSF51261">
    <property type="entry name" value="Duplicated hybrid motif"/>
    <property type="match status" value="1"/>
</dbReference>
<dbReference type="PANTHER" id="PTHR21666">
    <property type="entry name" value="PEPTIDASE-RELATED"/>
    <property type="match status" value="1"/>
</dbReference>
<evidence type="ECO:0000313" key="2">
    <source>
        <dbReference type="EMBL" id="MBM6924116.1"/>
    </source>
</evidence>
<name>A0ABS2GR79_9FIRM</name>
<dbReference type="EMBL" id="JACSNR010000010">
    <property type="protein sequence ID" value="MBM6924116.1"/>
    <property type="molecule type" value="Genomic_DNA"/>
</dbReference>
<dbReference type="InterPro" id="IPR011055">
    <property type="entry name" value="Dup_hybrid_motif"/>
</dbReference>